<evidence type="ECO:0000256" key="5">
    <source>
        <dbReference type="ARBA" id="ARBA00022694"/>
    </source>
</evidence>
<sequence>MPSAQPNDSVIIWNMKSYQTNNPKETQALAEQLAKLVYPGLVVTLQGDLGAGKTTFTQGLAKALGITSRVKSPTFNILNTYEEGRIPLYHFDAYRLENMGAADQGFEDYLGTDGVTLIEWPQYMADLLPNDRLEMTFTRMAGADSDREIVVRGLGQAAQIEEDLHG</sequence>
<evidence type="ECO:0000256" key="8">
    <source>
        <dbReference type="ARBA" id="ARBA00022840"/>
    </source>
</evidence>
<organism evidence="11 12">
    <name type="scientific">Fructobacillus evanidus</name>
    <dbReference type="NCBI Taxonomy" id="3064281"/>
    <lineage>
        <taxon>Bacteria</taxon>
        <taxon>Bacillati</taxon>
        <taxon>Bacillota</taxon>
        <taxon>Bacilli</taxon>
        <taxon>Lactobacillales</taxon>
        <taxon>Lactobacillaceae</taxon>
        <taxon>Fructobacillus</taxon>
    </lineage>
</organism>
<comment type="subcellular location">
    <subcellularLocation>
        <location evidence="1">Cytoplasm</location>
    </subcellularLocation>
</comment>
<keyword evidence="4" id="KW-0963">Cytoplasm</keyword>
<dbReference type="PANTHER" id="PTHR33540:SF2">
    <property type="entry name" value="TRNA THREONYLCARBAMOYLADENOSINE BIOSYNTHESIS PROTEIN TSAE"/>
    <property type="match status" value="1"/>
</dbReference>
<reference evidence="11 12" key="1">
    <citation type="submission" date="2023-10" db="EMBL/GenBank/DDBJ databases">
        <authorList>
            <person name="Botero Cardona J."/>
        </authorList>
    </citation>
    <scope>NUCLEOTIDE SEQUENCE [LARGE SCALE GENOMIC DNA]</scope>
    <source>
        <strain evidence="11 12">R-55214</strain>
    </source>
</reference>
<evidence type="ECO:0000256" key="1">
    <source>
        <dbReference type="ARBA" id="ARBA00004496"/>
    </source>
</evidence>
<dbReference type="NCBIfam" id="TIGR00150">
    <property type="entry name" value="T6A_YjeE"/>
    <property type="match status" value="1"/>
</dbReference>
<dbReference type="Gene3D" id="3.40.50.300">
    <property type="entry name" value="P-loop containing nucleotide triphosphate hydrolases"/>
    <property type="match status" value="1"/>
</dbReference>
<keyword evidence="9" id="KW-0460">Magnesium</keyword>
<accession>A0ABM9MNL5</accession>
<dbReference type="PANTHER" id="PTHR33540">
    <property type="entry name" value="TRNA THREONYLCARBAMOYLADENOSINE BIOSYNTHESIS PROTEIN TSAE"/>
    <property type="match status" value="1"/>
</dbReference>
<evidence type="ECO:0000313" key="12">
    <source>
        <dbReference type="Proteomes" id="UP001314166"/>
    </source>
</evidence>
<dbReference type="SUPFAM" id="SSF52540">
    <property type="entry name" value="P-loop containing nucleoside triphosphate hydrolases"/>
    <property type="match status" value="1"/>
</dbReference>
<keyword evidence="12" id="KW-1185">Reference proteome</keyword>
<protein>
    <recommendedName>
        <fullName evidence="3">tRNA threonylcarbamoyladenosine biosynthesis protein TsaE</fullName>
    </recommendedName>
    <alternativeName>
        <fullName evidence="10">t(6)A37 threonylcarbamoyladenosine biosynthesis protein TsaE</fullName>
    </alternativeName>
</protein>
<evidence type="ECO:0000256" key="10">
    <source>
        <dbReference type="ARBA" id="ARBA00032441"/>
    </source>
</evidence>
<name>A0ABM9MNL5_9LACO</name>
<evidence type="ECO:0000313" key="11">
    <source>
        <dbReference type="EMBL" id="CAK1229011.1"/>
    </source>
</evidence>
<keyword evidence="8" id="KW-0067">ATP-binding</keyword>
<dbReference type="InterPro" id="IPR003442">
    <property type="entry name" value="T6A_TsaE"/>
</dbReference>
<dbReference type="Proteomes" id="UP001314166">
    <property type="component" value="Unassembled WGS sequence"/>
</dbReference>
<evidence type="ECO:0000256" key="3">
    <source>
        <dbReference type="ARBA" id="ARBA00019010"/>
    </source>
</evidence>
<gene>
    <name evidence="11" type="ORF">R55214_HHFBAMCI_00260</name>
</gene>
<dbReference type="InterPro" id="IPR027417">
    <property type="entry name" value="P-loop_NTPase"/>
</dbReference>
<evidence type="ECO:0000256" key="2">
    <source>
        <dbReference type="ARBA" id="ARBA00007599"/>
    </source>
</evidence>
<evidence type="ECO:0000256" key="7">
    <source>
        <dbReference type="ARBA" id="ARBA00022741"/>
    </source>
</evidence>
<dbReference type="Pfam" id="PF02367">
    <property type="entry name" value="TsaE"/>
    <property type="match status" value="1"/>
</dbReference>
<proteinExistence type="inferred from homology"/>
<evidence type="ECO:0000256" key="6">
    <source>
        <dbReference type="ARBA" id="ARBA00022723"/>
    </source>
</evidence>
<keyword evidence="6" id="KW-0479">Metal-binding</keyword>
<comment type="caution">
    <text evidence="11">The sequence shown here is derived from an EMBL/GenBank/DDBJ whole genome shotgun (WGS) entry which is preliminary data.</text>
</comment>
<dbReference type="EMBL" id="CAUZMB010000001">
    <property type="protein sequence ID" value="CAK1229011.1"/>
    <property type="molecule type" value="Genomic_DNA"/>
</dbReference>
<keyword evidence="5" id="KW-0819">tRNA processing</keyword>
<keyword evidence="7" id="KW-0547">Nucleotide-binding</keyword>
<evidence type="ECO:0000256" key="9">
    <source>
        <dbReference type="ARBA" id="ARBA00022842"/>
    </source>
</evidence>
<evidence type="ECO:0000256" key="4">
    <source>
        <dbReference type="ARBA" id="ARBA00022490"/>
    </source>
</evidence>
<comment type="similarity">
    <text evidence="2">Belongs to the TsaE family.</text>
</comment>